<dbReference type="PANTHER" id="PTHR31391">
    <property type="entry name" value="B3 DOMAIN-CONTAINING PROTEIN OS11G0197600-RELATED"/>
    <property type="match status" value="1"/>
</dbReference>
<accession>A0A7J0ESZ5</accession>
<evidence type="ECO:0000256" key="6">
    <source>
        <dbReference type="SAM" id="Coils"/>
    </source>
</evidence>
<keyword evidence="3" id="KW-0238">DNA-binding</keyword>
<comment type="subcellular location">
    <subcellularLocation>
        <location evidence="1">Nucleus</location>
    </subcellularLocation>
</comment>
<feature type="compositionally biased region" description="Basic and acidic residues" evidence="7">
    <location>
        <begin position="1"/>
        <end position="20"/>
    </location>
</feature>
<gene>
    <name evidence="9" type="ORF">Acr_06g0015440</name>
</gene>
<evidence type="ECO:0000256" key="1">
    <source>
        <dbReference type="ARBA" id="ARBA00004123"/>
    </source>
</evidence>
<feature type="domain" description="TF-B3" evidence="8">
    <location>
        <begin position="161"/>
        <end position="252"/>
    </location>
</feature>
<dbReference type="EMBL" id="BJWL01000006">
    <property type="protein sequence ID" value="GFY89604.1"/>
    <property type="molecule type" value="Genomic_DNA"/>
</dbReference>
<dbReference type="PROSITE" id="PS50863">
    <property type="entry name" value="B3"/>
    <property type="match status" value="1"/>
</dbReference>
<dbReference type="Proteomes" id="UP000585474">
    <property type="component" value="Unassembled WGS sequence"/>
</dbReference>
<feature type="region of interest" description="Disordered" evidence="7">
    <location>
        <begin position="111"/>
        <end position="144"/>
    </location>
</feature>
<feature type="region of interest" description="Disordered" evidence="7">
    <location>
        <begin position="1"/>
        <end position="28"/>
    </location>
</feature>
<evidence type="ECO:0000313" key="9">
    <source>
        <dbReference type="EMBL" id="GFY89604.1"/>
    </source>
</evidence>
<sequence>MDDQEHNQTYPETHKVKEEAVDKDDEDQLTITKLLSTQKNLDSPSMIETERPCETKTVTVMVEKTPRGPKCKTKSVKVLRFAKGKEIENVKETKRQSTAKTTKNYVPKWTEIVSGNPSKSDRSKRKRETTDKSSDHFEAQSRAMERAKEVQARLSGEFPSFIKLMMRSHVTLGFWLGLSSQFCKSHLPRHDKTVVLEDESGGKYKTNFLAEKGGLSGGWRGFSMAQKLVEGDVVVFHLVRPTKFKVYIVRANDLAVADALSLLKVDAHAKENYNGAYAKKNSGSCKKAEEKHLRLVPSDILQDNVKENNMMVKIFYPRPITDQSQHDQKNLYLSDVEGCKLTGSISDFKNFNITVNGSTINSDLSKHLWTKYYDLCCSQKSYLHDHLKIISSKMATGMISEIINIADAIRASKLTTSLHDFAIWDKTLEAFEMLSMKVGFLRARLNRLVTLALEATEGRYEEARVERDRAEEERSRLEQKLLELKQAKSRLDDEIEDLEASSKRHKIRFREEAHAPW</sequence>
<keyword evidence="5" id="KW-0539">Nucleus</keyword>
<dbReference type="OrthoDB" id="1909330at2759"/>
<evidence type="ECO:0000256" key="7">
    <source>
        <dbReference type="SAM" id="MobiDB-lite"/>
    </source>
</evidence>
<dbReference type="CDD" id="cd10017">
    <property type="entry name" value="B3_DNA"/>
    <property type="match status" value="1"/>
</dbReference>
<dbReference type="PANTHER" id="PTHR31391:SF101">
    <property type="entry name" value="B3 DOMAIN-CONTAINING PROTEIN OS01G0234100"/>
    <property type="match status" value="1"/>
</dbReference>
<feature type="compositionally biased region" description="Basic and acidic residues" evidence="7">
    <location>
        <begin position="128"/>
        <end position="144"/>
    </location>
</feature>
<dbReference type="GO" id="GO:0003677">
    <property type="term" value="F:DNA binding"/>
    <property type="evidence" value="ECO:0007669"/>
    <property type="project" value="UniProtKB-KW"/>
</dbReference>
<organism evidence="9 10">
    <name type="scientific">Actinidia rufa</name>
    <dbReference type="NCBI Taxonomy" id="165716"/>
    <lineage>
        <taxon>Eukaryota</taxon>
        <taxon>Viridiplantae</taxon>
        <taxon>Streptophyta</taxon>
        <taxon>Embryophyta</taxon>
        <taxon>Tracheophyta</taxon>
        <taxon>Spermatophyta</taxon>
        <taxon>Magnoliopsida</taxon>
        <taxon>eudicotyledons</taxon>
        <taxon>Gunneridae</taxon>
        <taxon>Pentapetalae</taxon>
        <taxon>asterids</taxon>
        <taxon>Ericales</taxon>
        <taxon>Actinidiaceae</taxon>
        <taxon>Actinidia</taxon>
    </lineage>
</organism>
<dbReference type="InterPro" id="IPR015300">
    <property type="entry name" value="DNA-bd_pseudobarrel_sf"/>
</dbReference>
<comment type="caution">
    <text evidence="9">The sequence shown here is derived from an EMBL/GenBank/DDBJ whole genome shotgun (WGS) entry which is preliminary data.</text>
</comment>
<dbReference type="Gene3D" id="2.40.330.10">
    <property type="entry name" value="DNA-binding pseudobarrel domain"/>
    <property type="match status" value="1"/>
</dbReference>
<keyword evidence="2" id="KW-0805">Transcription regulation</keyword>
<dbReference type="AlphaFoldDB" id="A0A7J0ESZ5"/>
<keyword evidence="10" id="KW-1185">Reference proteome</keyword>
<evidence type="ECO:0000256" key="4">
    <source>
        <dbReference type="ARBA" id="ARBA00023163"/>
    </source>
</evidence>
<feature type="coiled-coil region" evidence="6">
    <location>
        <begin position="453"/>
        <end position="508"/>
    </location>
</feature>
<dbReference type="Pfam" id="PF02362">
    <property type="entry name" value="B3"/>
    <property type="match status" value="1"/>
</dbReference>
<dbReference type="InterPro" id="IPR044837">
    <property type="entry name" value="REM16-like"/>
</dbReference>
<dbReference type="SUPFAM" id="SSF101936">
    <property type="entry name" value="DNA-binding pseudobarrel domain"/>
    <property type="match status" value="1"/>
</dbReference>
<dbReference type="InterPro" id="IPR003340">
    <property type="entry name" value="B3_DNA-bd"/>
</dbReference>
<evidence type="ECO:0000259" key="8">
    <source>
        <dbReference type="PROSITE" id="PS50863"/>
    </source>
</evidence>
<evidence type="ECO:0000313" key="10">
    <source>
        <dbReference type="Proteomes" id="UP000585474"/>
    </source>
</evidence>
<protein>
    <recommendedName>
        <fullName evidence="8">TF-B3 domain-containing protein</fullName>
    </recommendedName>
</protein>
<proteinExistence type="predicted"/>
<name>A0A7J0ESZ5_9ERIC</name>
<keyword evidence="6" id="KW-0175">Coiled coil</keyword>
<dbReference type="GO" id="GO:0005634">
    <property type="term" value="C:nucleus"/>
    <property type="evidence" value="ECO:0007669"/>
    <property type="project" value="UniProtKB-SubCell"/>
</dbReference>
<evidence type="ECO:0000256" key="5">
    <source>
        <dbReference type="ARBA" id="ARBA00023242"/>
    </source>
</evidence>
<evidence type="ECO:0000256" key="2">
    <source>
        <dbReference type="ARBA" id="ARBA00023015"/>
    </source>
</evidence>
<evidence type="ECO:0000256" key="3">
    <source>
        <dbReference type="ARBA" id="ARBA00023125"/>
    </source>
</evidence>
<reference evidence="9 10" key="1">
    <citation type="submission" date="2019-07" db="EMBL/GenBank/DDBJ databases">
        <title>De Novo Assembly of kiwifruit Actinidia rufa.</title>
        <authorList>
            <person name="Sugita-Konishi S."/>
            <person name="Sato K."/>
            <person name="Mori E."/>
            <person name="Abe Y."/>
            <person name="Kisaki G."/>
            <person name="Hamano K."/>
            <person name="Suezawa K."/>
            <person name="Otani M."/>
            <person name="Fukuda T."/>
            <person name="Manabe T."/>
            <person name="Gomi K."/>
            <person name="Tabuchi M."/>
            <person name="Akimitsu K."/>
            <person name="Kataoka I."/>
        </authorList>
    </citation>
    <scope>NUCLEOTIDE SEQUENCE [LARGE SCALE GENOMIC DNA]</scope>
    <source>
        <strain evidence="10">cv. Fuchu</strain>
    </source>
</reference>
<dbReference type="SMART" id="SM01019">
    <property type="entry name" value="B3"/>
    <property type="match status" value="1"/>
</dbReference>
<keyword evidence="4" id="KW-0804">Transcription</keyword>